<dbReference type="Proteomes" id="UP000322524">
    <property type="component" value="Unassembled WGS sequence"/>
</dbReference>
<comment type="caution">
    <text evidence="7">The sequence shown here is derived from an EMBL/GenBank/DDBJ whole genome shotgun (WGS) entry which is preliminary data.</text>
</comment>
<dbReference type="PANTHER" id="PTHR43343">
    <property type="entry name" value="PEPTIDASE S12"/>
    <property type="match status" value="1"/>
</dbReference>
<evidence type="ECO:0000259" key="6">
    <source>
        <dbReference type="PROSITE" id="PS50106"/>
    </source>
</evidence>
<feature type="transmembrane region" description="Helical" evidence="5">
    <location>
        <begin position="22"/>
        <end position="45"/>
    </location>
</feature>
<sequence length="413" mass="44161">MGYYDDHVTQKRTRKEKSFGKVVFAAVTGGVVGALGIVAMLPVLLDWGFYMDNNETGAAESTPMSVETNSVVQTDQVEYEKIQTNITNAVENVSEAVVGVVNIQSGGNSLFDPRGGQGDQEAGTGSGVVYKKENGKAYIVTNAHVIDGASKVEVSLVDGTRVEAEVVGSDALTDLAVLTVDDANIKQVATFGDSDAITLGEPVIAIGNPLGLEFFGSVTQGIISGKERIIPVDIDQNGQPDWEADVIQTDAAINPGNSGGALVNLRGEVIGINSMKIAQSRVEGIGFAIPIRAVQPIIEDLEKHKEVQRPFMGVGLASLSDVPLEAQRSTLKLPEEVKSGIVVTGVEPTSPADKAGLKQYDVIVKLDDQEIKDALGLRKFLYSQKNIGDTMKVTYYRDGKLEETEMKLVKQMF</sequence>
<dbReference type="Pfam" id="PF13365">
    <property type="entry name" value="Trypsin_2"/>
    <property type="match status" value="1"/>
</dbReference>
<evidence type="ECO:0000313" key="7">
    <source>
        <dbReference type="EMBL" id="TYS67548.1"/>
    </source>
</evidence>
<protein>
    <submittedName>
        <fullName evidence="7">PDZ domain-containing protein</fullName>
    </submittedName>
</protein>
<dbReference type="SMART" id="SM00228">
    <property type="entry name" value="PDZ"/>
    <property type="match status" value="1"/>
</dbReference>
<dbReference type="GO" id="GO:0006508">
    <property type="term" value="P:proteolysis"/>
    <property type="evidence" value="ECO:0007669"/>
    <property type="project" value="UniProtKB-KW"/>
</dbReference>
<proteinExistence type="inferred from homology"/>
<organism evidence="7 8">
    <name type="scientific">Sutcliffiella horikoshii</name>
    <dbReference type="NCBI Taxonomy" id="79883"/>
    <lineage>
        <taxon>Bacteria</taxon>
        <taxon>Bacillati</taxon>
        <taxon>Bacillota</taxon>
        <taxon>Bacilli</taxon>
        <taxon>Bacillales</taxon>
        <taxon>Bacillaceae</taxon>
        <taxon>Sutcliffiella</taxon>
    </lineage>
</organism>
<keyword evidence="3" id="KW-0378">Hydrolase</keyword>
<evidence type="ECO:0000256" key="4">
    <source>
        <dbReference type="ARBA" id="ARBA00022825"/>
    </source>
</evidence>
<dbReference type="CDD" id="cd06781">
    <property type="entry name" value="cpPDZ_BsHtra-like"/>
    <property type="match status" value="1"/>
</dbReference>
<evidence type="ECO:0000256" key="5">
    <source>
        <dbReference type="SAM" id="Phobius"/>
    </source>
</evidence>
<dbReference type="InterPro" id="IPR001478">
    <property type="entry name" value="PDZ"/>
</dbReference>
<keyword evidence="2" id="KW-0645">Protease</keyword>
<keyword evidence="5" id="KW-0812">Transmembrane</keyword>
<dbReference type="PANTHER" id="PTHR43343:SF3">
    <property type="entry name" value="PROTEASE DO-LIKE 8, CHLOROPLASTIC"/>
    <property type="match status" value="1"/>
</dbReference>
<dbReference type="PRINTS" id="PR00834">
    <property type="entry name" value="PROTEASES2C"/>
</dbReference>
<reference evidence="7 8" key="1">
    <citation type="submission" date="2019-08" db="EMBL/GenBank/DDBJ databases">
        <title>Bacillus genomes from the desert of Cuatro Cienegas, Coahuila.</title>
        <authorList>
            <person name="Olmedo-Alvarez G."/>
        </authorList>
    </citation>
    <scope>NUCLEOTIDE SEQUENCE [LARGE SCALE GENOMIC DNA]</scope>
    <source>
        <strain evidence="7 8">CH28_1T</strain>
    </source>
</reference>
<dbReference type="InterPro" id="IPR036034">
    <property type="entry name" value="PDZ_sf"/>
</dbReference>
<dbReference type="OrthoDB" id="9758917at2"/>
<dbReference type="Gene3D" id="2.40.10.10">
    <property type="entry name" value="Trypsin-like serine proteases"/>
    <property type="match status" value="2"/>
</dbReference>
<gene>
    <name evidence="7" type="ORF">FZC76_13280</name>
</gene>
<dbReference type="RefSeq" id="WP_148988660.1">
    <property type="nucleotide sequence ID" value="NZ_VTEV01000005.1"/>
</dbReference>
<dbReference type="EMBL" id="VTEV01000005">
    <property type="protein sequence ID" value="TYS67548.1"/>
    <property type="molecule type" value="Genomic_DNA"/>
</dbReference>
<comment type="similarity">
    <text evidence="1">Belongs to the peptidase S1C family.</text>
</comment>
<keyword evidence="5" id="KW-1133">Transmembrane helix</keyword>
<dbReference type="InterPro" id="IPR009003">
    <property type="entry name" value="Peptidase_S1_PA"/>
</dbReference>
<dbReference type="Pfam" id="PF13180">
    <property type="entry name" value="PDZ_2"/>
    <property type="match status" value="1"/>
</dbReference>
<accession>A0A5D4SZ10</accession>
<keyword evidence="5" id="KW-0472">Membrane</keyword>
<dbReference type="SUPFAM" id="SSF50494">
    <property type="entry name" value="Trypsin-like serine proteases"/>
    <property type="match status" value="1"/>
</dbReference>
<dbReference type="InterPro" id="IPR051201">
    <property type="entry name" value="Chloro_Bact_Ser_Proteases"/>
</dbReference>
<name>A0A5D4SZ10_9BACI</name>
<evidence type="ECO:0000256" key="1">
    <source>
        <dbReference type="ARBA" id="ARBA00010541"/>
    </source>
</evidence>
<keyword evidence="4" id="KW-0720">Serine protease</keyword>
<dbReference type="PROSITE" id="PS50106">
    <property type="entry name" value="PDZ"/>
    <property type="match status" value="1"/>
</dbReference>
<dbReference type="GO" id="GO:0004252">
    <property type="term" value="F:serine-type endopeptidase activity"/>
    <property type="evidence" value="ECO:0007669"/>
    <property type="project" value="InterPro"/>
</dbReference>
<dbReference type="InterPro" id="IPR001940">
    <property type="entry name" value="Peptidase_S1C"/>
</dbReference>
<evidence type="ECO:0000313" key="8">
    <source>
        <dbReference type="Proteomes" id="UP000322524"/>
    </source>
</evidence>
<dbReference type="SUPFAM" id="SSF50156">
    <property type="entry name" value="PDZ domain-like"/>
    <property type="match status" value="1"/>
</dbReference>
<dbReference type="InterPro" id="IPR043504">
    <property type="entry name" value="Peptidase_S1_PA_chymotrypsin"/>
</dbReference>
<feature type="domain" description="PDZ" evidence="6">
    <location>
        <begin position="300"/>
        <end position="373"/>
    </location>
</feature>
<dbReference type="Gene3D" id="2.30.42.10">
    <property type="match status" value="1"/>
</dbReference>
<evidence type="ECO:0000256" key="2">
    <source>
        <dbReference type="ARBA" id="ARBA00022670"/>
    </source>
</evidence>
<evidence type="ECO:0000256" key="3">
    <source>
        <dbReference type="ARBA" id="ARBA00022801"/>
    </source>
</evidence>
<dbReference type="AlphaFoldDB" id="A0A5D4SZ10"/>
<dbReference type="STRING" id="79883.GCA_001636495_04137"/>